<name>A0A671MWG8_9TELE</name>
<dbReference type="Ensembl" id="ENSSANT00000038766.1">
    <property type="protein sequence ID" value="ENSSANP00000036383.1"/>
    <property type="gene ID" value="ENSSANG00000018645.1"/>
</dbReference>
<dbReference type="InterPro" id="IPR003597">
    <property type="entry name" value="Ig_C1-set"/>
</dbReference>
<dbReference type="InterPro" id="IPR036179">
    <property type="entry name" value="Ig-like_dom_sf"/>
</dbReference>
<dbReference type="Gene3D" id="2.60.40.10">
    <property type="entry name" value="Immunoglobulins"/>
    <property type="match status" value="1"/>
</dbReference>
<dbReference type="SUPFAM" id="SSF48726">
    <property type="entry name" value="Immunoglobulin"/>
    <property type="match status" value="1"/>
</dbReference>
<proteinExistence type="predicted"/>
<dbReference type="GO" id="GO:0005615">
    <property type="term" value="C:extracellular space"/>
    <property type="evidence" value="ECO:0007669"/>
    <property type="project" value="TreeGrafter"/>
</dbReference>
<dbReference type="AlphaFoldDB" id="A0A671MWG8"/>
<organism evidence="3 4">
    <name type="scientific">Sinocyclocheilus anshuiensis</name>
    <dbReference type="NCBI Taxonomy" id="1608454"/>
    <lineage>
        <taxon>Eukaryota</taxon>
        <taxon>Metazoa</taxon>
        <taxon>Chordata</taxon>
        <taxon>Craniata</taxon>
        <taxon>Vertebrata</taxon>
        <taxon>Euteleostomi</taxon>
        <taxon>Actinopterygii</taxon>
        <taxon>Neopterygii</taxon>
        <taxon>Teleostei</taxon>
        <taxon>Ostariophysi</taxon>
        <taxon>Cypriniformes</taxon>
        <taxon>Cyprinidae</taxon>
        <taxon>Cyprininae</taxon>
        <taxon>Sinocyclocheilus</taxon>
    </lineage>
</organism>
<dbReference type="GO" id="GO:0006955">
    <property type="term" value="P:immune response"/>
    <property type="evidence" value="ECO:0007669"/>
    <property type="project" value="TreeGrafter"/>
</dbReference>
<accession>A0A671MWG8</accession>
<dbReference type="Pfam" id="PF07654">
    <property type="entry name" value="C1-set"/>
    <property type="match status" value="1"/>
</dbReference>
<feature type="domain" description="Ig-like" evidence="2">
    <location>
        <begin position="30"/>
        <end position="100"/>
    </location>
</feature>
<dbReference type="InterPro" id="IPR013783">
    <property type="entry name" value="Ig-like_fold"/>
</dbReference>
<dbReference type="PANTHER" id="PTHR16675">
    <property type="entry name" value="MHC CLASS I-RELATED"/>
    <property type="match status" value="1"/>
</dbReference>
<dbReference type="SMART" id="SM00407">
    <property type="entry name" value="IGc1"/>
    <property type="match status" value="1"/>
</dbReference>
<keyword evidence="4" id="KW-1185">Reference proteome</keyword>
<reference evidence="3" key="2">
    <citation type="submission" date="2025-09" db="UniProtKB">
        <authorList>
            <consortium name="Ensembl"/>
        </authorList>
    </citation>
    <scope>IDENTIFICATION</scope>
</reference>
<dbReference type="InterPro" id="IPR050208">
    <property type="entry name" value="MHC_class-I_related"/>
</dbReference>
<dbReference type="PANTHER" id="PTHR16675:SF235">
    <property type="entry name" value="SHKT DOMAIN-CONTAINING PROTEIN"/>
    <property type="match status" value="1"/>
</dbReference>
<dbReference type="PROSITE" id="PS50835">
    <property type="entry name" value="IG_LIKE"/>
    <property type="match status" value="1"/>
</dbReference>
<dbReference type="InterPro" id="IPR007110">
    <property type="entry name" value="Ig-like_dom"/>
</dbReference>
<evidence type="ECO:0000313" key="3">
    <source>
        <dbReference type="Ensembl" id="ENSSANP00000036383.1"/>
    </source>
</evidence>
<keyword evidence="1" id="KW-0325">Glycoprotein</keyword>
<dbReference type="Proteomes" id="UP000472260">
    <property type="component" value="Unassembled WGS sequence"/>
</dbReference>
<reference evidence="3" key="1">
    <citation type="submission" date="2025-08" db="UniProtKB">
        <authorList>
            <consortium name="Ensembl"/>
        </authorList>
    </citation>
    <scope>IDENTIFICATION</scope>
</reference>
<evidence type="ECO:0000313" key="4">
    <source>
        <dbReference type="Proteomes" id="UP000472260"/>
    </source>
</evidence>
<evidence type="ECO:0000256" key="1">
    <source>
        <dbReference type="ARBA" id="ARBA00023180"/>
    </source>
</evidence>
<evidence type="ECO:0000259" key="2">
    <source>
        <dbReference type="PROSITE" id="PS50835"/>
    </source>
</evidence>
<sequence length="110" mass="12649">MDTTLRITIVFVCLFNRDLVSIFYNHAGALICVVMGFYPKDITVEWRVNGQQALDEISTGFLPNHDQTYKIQVAILLSDTTHNYSCQIMHSSLQEPMVLTWGKNRSQTFF</sequence>
<dbReference type="GO" id="GO:0009897">
    <property type="term" value="C:external side of plasma membrane"/>
    <property type="evidence" value="ECO:0007669"/>
    <property type="project" value="TreeGrafter"/>
</dbReference>
<protein>
    <recommendedName>
        <fullName evidence="2">Ig-like domain-containing protein</fullName>
    </recommendedName>
</protein>